<proteinExistence type="predicted"/>
<dbReference type="AlphaFoldDB" id="A0A5N1IJW0"/>
<dbReference type="EMBL" id="VTWT01000010">
    <property type="protein sequence ID" value="KAA9326032.1"/>
    <property type="molecule type" value="Genomic_DNA"/>
</dbReference>
<evidence type="ECO:0000313" key="2">
    <source>
        <dbReference type="Proteomes" id="UP000326570"/>
    </source>
</evidence>
<reference evidence="1 2" key="1">
    <citation type="submission" date="2019-09" db="EMBL/GenBank/DDBJ databases">
        <title>Genome sequence of Adhaeribacter sp. M2.</title>
        <authorList>
            <person name="Srinivasan S."/>
        </authorList>
    </citation>
    <scope>NUCLEOTIDE SEQUENCE [LARGE SCALE GENOMIC DNA]</scope>
    <source>
        <strain evidence="1 2">M2</strain>
    </source>
</reference>
<organism evidence="1 2">
    <name type="scientific">Adhaeribacter soli</name>
    <dbReference type="NCBI Taxonomy" id="2607655"/>
    <lineage>
        <taxon>Bacteria</taxon>
        <taxon>Pseudomonadati</taxon>
        <taxon>Bacteroidota</taxon>
        <taxon>Cytophagia</taxon>
        <taxon>Cytophagales</taxon>
        <taxon>Hymenobacteraceae</taxon>
        <taxon>Adhaeribacter</taxon>
    </lineage>
</organism>
<sequence>MKELVFEINSNEEIWGLFDKSISNIFIHKFCPVDSIHWWKTDLKLENGLLLKDCSVRGMEFDLQTDLNGLKQILEMNTNQLRIYQFDKLIPDSLTLEQLPEKAKFQILKQNGLKHFFWIDFEIITISSFDEKFIKAIEENPLFAERIKERKNWVQQGA</sequence>
<dbReference type="RefSeq" id="WP_150905106.1">
    <property type="nucleotide sequence ID" value="NZ_VTWT01000010.1"/>
</dbReference>
<protein>
    <submittedName>
        <fullName evidence="1">Uncharacterized protein</fullName>
    </submittedName>
</protein>
<keyword evidence="2" id="KW-1185">Reference proteome</keyword>
<name>A0A5N1IJW0_9BACT</name>
<accession>A0A5N1IJW0</accession>
<comment type="caution">
    <text evidence="1">The sequence shown here is derived from an EMBL/GenBank/DDBJ whole genome shotgun (WGS) entry which is preliminary data.</text>
</comment>
<gene>
    <name evidence="1" type="ORF">F0P94_16580</name>
</gene>
<dbReference type="Proteomes" id="UP000326570">
    <property type="component" value="Unassembled WGS sequence"/>
</dbReference>
<evidence type="ECO:0000313" key="1">
    <source>
        <dbReference type="EMBL" id="KAA9326032.1"/>
    </source>
</evidence>